<dbReference type="Proteomes" id="UP001152747">
    <property type="component" value="Unassembled WGS sequence"/>
</dbReference>
<evidence type="ECO:0000313" key="2">
    <source>
        <dbReference type="Proteomes" id="UP001152747"/>
    </source>
</evidence>
<dbReference type="AlphaFoldDB" id="A0A9P1J024"/>
<name>A0A9P1J024_9PELO</name>
<protein>
    <submittedName>
        <fullName evidence="1">Uncharacterized protein</fullName>
    </submittedName>
</protein>
<accession>A0A9P1J024</accession>
<organism evidence="1 2">
    <name type="scientific">Caenorhabditis angaria</name>
    <dbReference type="NCBI Taxonomy" id="860376"/>
    <lineage>
        <taxon>Eukaryota</taxon>
        <taxon>Metazoa</taxon>
        <taxon>Ecdysozoa</taxon>
        <taxon>Nematoda</taxon>
        <taxon>Chromadorea</taxon>
        <taxon>Rhabditida</taxon>
        <taxon>Rhabditina</taxon>
        <taxon>Rhabditomorpha</taxon>
        <taxon>Rhabditoidea</taxon>
        <taxon>Rhabditidae</taxon>
        <taxon>Peloderinae</taxon>
        <taxon>Caenorhabditis</taxon>
    </lineage>
</organism>
<evidence type="ECO:0000313" key="1">
    <source>
        <dbReference type="EMBL" id="CAI5453314.1"/>
    </source>
</evidence>
<comment type="caution">
    <text evidence="1">The sequence shown here is derived from an EMBL/GenBank/DDBJ whole genome shotgun (WGS) entry which is preliminary data.</text>
</comment>
<proteinExistence type="predicted"/>
<keyword evidence="2" id="KW-1185">Reference proteome</keyword>
<gene>
    <name evidence="1" type="ORF">CAMP_LOCUS15951</name>
</gene>
<sequence>MFNEYNSATSSIWPKSPKIHCAGSKRGWKAKEFLSSSIFGVFTVIKSTGIFRTHKFPKKILQFSTFRAKDEVFEVICCPGNGIAKYPITLAQLLFSTFRANDEVFEVICCPGNEIAKYHLNNSYKVSNTSVFVINCQNF</sequence>
<reference evidence="1" key="1">
    <citation type="submission" date="2022-11" db="EMBL/GenBank/DDBJ databases">
        <authorList>
            <person name="Kikuchi T."/>
        </authorList>
    </citation>
    <scope>NUCLEOTIDE SEQUENCE</scope>
    <source>
        <strain evidence="1">PS1010</strain>
    </source>
</reference>
<dbReference type="EMBL" id="CANHGI010000005">
    <property type="protein sequence ID" value="CAI5453314.1"/>
    <property type="molecule type" value="Genomic_DNA"/>
</dbReference>